<feature type="domain" description="ABC transmembrane type-1" evidence="11">
    <location>
        <begin position="159"/>
        <end position="438"/>
    </location>
</feature>
<organism evidence="13">
    <name type="scientific">uncultured Desulfobacteraceae bacterium</name>
    <dbReference type="NCBI Taxonomy" id="218296"/>
    <lineage>
        <taxon>Bacteria</taxon>
        <taxon>Pseudomonadati</taxon>
        <taxon>Thermodesulfobacteriota</taxon>
        <taxon>Desulfobacteria</taxon>
        <taxon>Desulfobacterales</taxon>
        <taxon>Desulfobacteraceae</taxon>
        <taxon>environmental samples</taxon>
    </lineage>
</organism>
<dbReference type="Pfam" id="PF03412">
    <property type="entry name" value="Peptidase_C39"/>
    <property type="match status" value="1"/>
</dbReference>
<keyword evidence="4 9" id="KW-0812">Transmembrane</keyword>
<evidence type="ECO:0000256" key="3">
    <source>
        <dbReference type="ARBA" id="ARBA00022475"/>
    </source>
</evidence>
<evidence type="ECO:0000256" key="1">
    <source>
        <dbReference type="ARBA" id="ARBA00004651"/>
    </source>
</evidence>
<dbReference type="InterPro" id="IPR010132">
    <property type="entry name" value="ATPase_T1SS_HlyB"/>
</dbReference>
<feature type="transmembrane region" description="Helical" evidence="9">
    <location>
        <begin position="155"/>
        <end position="177"/>
    </location>
</feature>
<evidence type="ECO:0000256" key="6">
    <source>
        <dbReference type="ARBA" id="ARBA00022840"/>
    </source>
</evidence>
<evidence type="ECO:0000256" key="8">
    <source>
        <dbReference type="ARBA" id="ARBA00023136"/>
    </source>
</evidence>
<name>A0A484HIT5_9BACT</name>
<dbReference type="NCBIfam" id="TIGR01846">
    <property type="entry name" value="type_I_sec_HlyB"/>
    <property type="match status" value="1"/>
</dbReference>
<dbReference type="CDD" id="cd02417">
    <property type="entry name" value="Peptidase_C39_likeA"/>
    <property type="match status" value="1"/>
</dbReference>
<feature type="transmembrane region" description="Helical" evidence="9">
    <location>
        <begin position="266"/>
        <end position="291"/>
    </location>
</feature>
<dbReference type="GO" id="GO:0030253">
    <property type="term" value="P:protein secretion by the type I secretion system"/>
    <property type="evidence" value="ECO:0007669"/>
    <property type="project" value="InterPro"/>
</dbReference>
<dbReference type="EC" id="3.6.3.43" evidence="13"/>
<reference evidence="13" key="1">
    <citation type="submission" date="2019-01" db="EMBL/GenBank/DDBJ databases">
        <authorList>
            <consortium name="Genoscope - CEA"/>
            <person name="William W."/>
        </authorList>
    </citation>
    <scope>NUCLEOTIDE SEQUENCE</scope>
    <source>
        <strain evidence="13">CR-1</strain>
    </source>
</reference>
<dbReference type="CDD" id="cd18588">
    <property type="entry name" value="ABC_6TM_CyaB_HlyB_like"/>
    <property type="match status" value="1"/>
</dbReference>
<comment type="subcellular location">
    <subcellularLocation>
        <location evidence="1">Cell membrane</location>
        <topology evidence="1">Multi-pass membrane protein</topology>
    </subcellularLocation>
</comment>
<proteinExistence type="predicted"/>
<keyword evidence="13" id="KW-0378">Hydrolase</keyword>
<dbReference type="InterPro" id="IPR039395">
    <property type="entry name" value="Peptidase_C39-like_A"/>
</dbReference>
<dbReference type="InterPro" id="IPR003593">
    <property type="entry name" value="AAA+_ATPase"/>
</dbReference>
<gene>
    <name evidence="13" type="primary">lktB</name>
    <name evidence="13" type="ORF">EPICR_190002</name>
</gene>
<dbReference type="InterPro" id="IPR017871">
    <property type="entry name" value="ABC_transporter-like_CS"/>
</dbReference>
<dbReference type="InterPro" id="IPR003439">
    <property type="entry name" value="ABC_transporter-like_ATP-bd"/>
</dbReference>
<dbReference type="PROSITE" id="PS00211">
    <property type="entry name" value="ABC_TRANSPORTER_1"/>
    <property type="match status" value="1"/>
</dbReference>
<dbReference type="SUPFAM" id="SSF90123">
    <property type="entry name" value="ABC transporter transmembrane region"/>
    <property type="match status" value="1"/>
</dbReference>
<dbReference type="AlphaFoldDB" id="A0A484HIT5"/>
<evidence type="ECO:0000259" key="10">
    <source>
        <dbReference type="PROSITE" id="PS50893"/>
    </source>
</evidence>
<dbReference type="InterPro" id="IPR011527">
    <property type="entry name" value="ABC1_TM_dom"/>
</dbReference>
<protein>
    <submittedName>
        <fullName evidence="13">Leukotoxin translocation ATP-binding protein LktB</fullName>
        <ecNumber evidence="13">3.6.3.43</ecNumber>
    </submittedName>
</protein>
<keyword evidence="5" id="KW-0547">Nucleotide-binding</keyword>
<keyword evidence="7 9" id="KW-1133">Transmembrane helix</keyword>
<feature type="domain" description="ABC transporter" evidence="10">
    <location>
        <begin position="472"/>
        <end position="707"/>
    </location>
</feature>
<dbReference type="Pfam" id="PF00664">
    <property type="entry name" value="ABC_membrane"/>
    <property type="match status" value="1"/>
</dbReference>
<evidence type="ECO:0000256" key="2">
    <source>
        <dbReference type="ARBA" id="ARBA00022448"/>
    </source>
</evidence>
<feature type="transmembrane region" description="Helical" evidence="9">
    <location>
        <begin position="297"/>
        <end position="317"/>
    </location>
</feature>
<dbReference type="InterPro" id="IPR027417">
    <property type="entry name" value="P-loop_NTPase"/>
</dbReference>
<dbReference type="GO" id="GO:0006508">
    <property type="term" value="P:proteolysis"/>
    <property type="evidence" value="ECO:0007669"/>
    <property type="project" value="InterPro"/>
</dbReference>
<dbReference type="Pfam" id="PF00005">
    <property type="entry name" value="ABC_tran"/>
    <property type="match status" value="1"/>
</dbReference>
<keyword evidence="6 13" id="KW-0067">ATP-binding</keyword>
<dbReference type="Gene3D" id="3.40.50.300">
    <property type="entry name" value="P-loop containing nucleotide triphosphate hydrolases"/>
    <property type="match status" value="1"/>
</dbReference>
<dbReference type="Gene3D" id="1.20.1560.10">
    <property type="entry name" value="ABC transporter type 1, transmembrane domain"/>
    <property type="match status" value="1"/>
</dbReference>
<keyword evidence="2" id="KW-0813">Transport</keyword>
<evidence type="ECO:0000259" key="11">
    <source>
        <dbReference type="PROSITE" id="PS50929"/>
    </source>
</evidence>
<keyword evidence="8 9" id="KW-0472">Membrane</keyword>
<dbReference type="FunFam" id="1.20.1560.10:FF:000056">
    <property type="entry name" value="Alpha-hemolysin translocation ATP-binding protein HlyB"/>
    <property type="match status" value="1"/>
</dbReference>
<dbReference type="GO" id="GO:0140359">
    <property type="term" value="F:ABC-type transporter activity"/>
    <property type="evidence" value="ECO:0007669"/>
    <property type="project" value="InterPro"/>
</dbReference>
<sequence length="709" mass="77819">MNDLKNETGPNTDTGILCLAMILGFYQIPADPAGIAREYAPDGKALDQTGLVFAAKALGLKARAVRSGRKRVSKIPVPAIAKDRDGRFFILGAVSQDKVLIQRPGGGPQSLSLDDFMARWSGDLILAAHRESVAGAARSFDLTWFIPAIIKYRRLFGEVLISSFFLQLFGLATPLFFQVVVDKVLAHRGLSTLDVLVTGLIGLAVFEVALEGLRTYVFSHTTSRVDVELSAGLFKRLLRLPLAYFESRQAGQTVARVRELENIRQFLTGSAVTAALDLFFAVVFIAVMFFYSRVLTVIVLGSIPLYVILSLSITPPLRKMIEDRFRKGAANQSFLVESVTGIETLKAMAVEPQMRLKWETQLAAYVKSSFRTAVLSAAGSQGVKLINKLTMALILWFGARLVIAGDLTIGQLIAFNMLSSQAAAPVLRLAQLWQNFQQMRVSVERLGDILNCPAEPGHNPNRPAPPPVKGGIFLDRVCFRYGPESPEILREVTLSIDPGKAVGIVGRSGSGKSTLAKLIQRLYAPQRGRVLVDGVDVAMVDPAWLRRQIGIVLQDSILFNRPVRENIALANPSMPMERVAEAARMSGAHEFILKLSEGYDTVIEERGQNLSGGQRQRIAIARALAADPRILIFDEATSALDYESESVIRQNMETIRKGRTVITIAHRLSAVRHADEIVVLEQGRVTERGNHEALMGSGGFYARLHHQQT</sequence>
<evidence type="ECO:0000256" key="5">
    <source>
        <dbReference type="ARBA" id="ARBA00022741"/>
    </source>
</evidence>
<evidence type="ECO:0000259" key="12">
    <source>
        <dbReference type="PROSITE" id="PS50990"/>
    </source>
</evidence>
<dbReference type="InterPro" id="IPR039421">
    <property type="entry name" value="Type_1_exporter"/>
</dbReference>
<dbReference type="SUPFAM" id="SSF52540">
    <property type="entry name" value="P-loop containing nucleoside triphosphate hydrolases"/>
    <property type="match status" value="1"/>
</dbReference>
<evidence type="ECO:0000256" key="7">
    <source>
        <dbReference type="ARBA" id="ARBA00022989"/>
    </source>
</evidence>
<dbReference type="GO" id="GO:0005524">
    <property type="term" value="F:ATP binding"/>
    <property type="evidence" value="ECO:0007669"/>
    <property type="project" value="UniProtKB-KW"/>
</dbReference>
<dbReference type="GO" id="GO:0016887">
    <property type="term" value="F:ATP hydrolysis activity"/>
    <property type="evidence" value="ECO:0007669"/>
    <property type="project" value="InterPro"/>
</dbReference>
<keyword evidence="3" id="KW-1003">Cell membrane</keyword>
<dbReference type="FunFam" id="3.40.50.300:FF:000299">
    <property type="entry name" value="ABC transporter ATP-binding protein/permease"/>
    <property type="match status" value="1"/>
</dbReference>
<dbReference type="PANTHER" id="PTHR24221">
    <property type="entry name" value="ATP-BINDING CASSETTE SUB-FAMILY B"/>
    <property type="match status" value="1"/>
</dbReference>
<dbReference type="InterPro" id="IPR005074">
    <property type="entry name" value="Peptidase_C39"/>
</dbReference>
<evidence type="ECO:0000256" key="4">
    <source>
        <dbReference type="ARBA" id="ARBA00022692"/>
    </source>
</evidence>
<accession>A0A484HIT5</accession>
<feature type="transmembrane region" description="Helical" evidence="9">
    <location>
        <begin position="189"/>
        <end position="210"/>
    </location>
</feature>
<dbReference type="GO" id="GO:0030256">
    <property type="term" value="C:type I protein secretion system complex"/>
    <property type="evidence" value="ECO:0007669"/>
    <property type="project" value="InterPro"/>
</dbReference>
<feature type="domain" description="Peptidase C39" evidence="12">
    <location>
        <begin position="5"/>
        <end position="127"/>
    </location>
</feature>
<dbReference type="PANTHER" id="PTHR24221:SF647">
    <property type="entry name" value="BLL6336 PROTEIN"/>
    <property type="match status" value="1"/>
</dbReference>
<dbReference type="PROSITE" id="PS50929">
    <property type="entry name" value="ABC_TM1F"/>
    <property type="match status" value="1"/>
</dbReference>
<dbReference type="GO" id="GO:0008233">
    <property type="term" value="F:peptidase activity"/>
    <property type="evidence" value="ECO:0007669"/>
    <property type="project" value="InterPro"/>
</dbReference>
<dbReference type="PROSITE" id="PS50893">
    <property type="entry name" value="ABC_TRANSPORTER_2"/>
    <property type="match status" value="1"/>
</dbReference>
<evidence type="ECO:0000256" key="9">
    <source>
        <dbReference type="SAM" id="Phobius"/>
    </source>
</evidence>
<dbReference type="PROSITE" id="PS50990">
    <property type="entry name" value="PEPTIDASE_C39"/>
    <property type="match status" value="1"/>
</dbReference>
<dbReference type="Gene3D" id="3.90.70.10">
    <property type="entry name" value="Cysteine proteinases"/>
    <property type="match status" value="1"/>
</dbReference>
<dbReference type="InterPro" id="IPR036640">
    <property type="entry name" value="ABC1_TM_sf"/>
</dbReference>
<dbReference type="GO" id="GO:0034040">
    <property type="term" value="F:ATPase-coupled lipid transmembrane transporter activity"/>
    <property type="evidence" value="ECO:0007669"/>
    <property type="project" value="TreeGrafter"/>
</dbReference>
<dbReference type="EMBL" id="CAACVI010000011">
    <property type="protein sequence ID" value="VEN73502.1"/>
    <property type="molecule type" value="Genomic_DNA"/>
</dbReference>
<evidence type="ECO:0000313" key="13">
    <source>
        <dbReference type="EMBL" id="VEN73502.1"/>
    </source>
</evidence>
<dbReference type="SMART" id="SM00382">
    <property type="entry name" value="AAA"/>
    <property type="match status" value="1"/>
</dbReference>
<dbReference type="GO" id="GO:0005886">
    <property type="term" value="C:plasma membrane"/>
    <property type="evidence" value="ECO:0007669"/>
    <property type="project" value="UniProtKB-SubCell"/>
</dbReference>